<comment type="similarity">
    <text evidence="1">Belongs to the glycosyl hydrolase 8 (cellulase D) family.</text>
</comment>
<protein>
    <submittedName>
        <fullName evidence="5">Endoglucanase</fullName>
        <ecNumber evidence="5">3.2.1.4</ecNumber>
    </submittedName>
</protein>
<keyword evidence="4" id="KW-1133">Transmembrane helix</keyword>
<accession>A0A0D1LW34</accession>
<dbReference type="PATRIC" id="fig|137591.25.peg.241"/>
<dbReference type="Pfam" id="PF01270">
    <property type="entry name" value="Glyco_hydro_8"/>
    <property type="match status" value="1"/>
</dbReference>
<dbReference type="GO" id="GO:0005975">
    <property type="term" value="P:carbohydrate metabolic process"/>
    <property type="evidence" value="ECO:0007669"/>
    <property type="project" value="InterPro"/>
</dbReference>
<evidence type="ECO:0000313" key="5">
    <source>
        <dbReference type="EMBL" id="KIU22736.1"/>
    </source>
</evidence>
<feature type="transmembrane region" description="Helical" evidence="4">
    <location>
        <begin position="7"/>
        <end position="27"/>
    </location>
</feature>
<dbReference type="AlphaFoldDB" id="A0A0D1LW34"/>
<dbReference type="Proteomes" id="UP000032287">
    <property type="component" value="Unassembled WGS sequence"/>
</dbReference>
<dbReference type="eggNOG" id="COG3405">
    <property type="taxonomic scope" value="Bacteria"/>
</dbReference>
<evidence type="ECO:0000256" key="4">
    <source>
        <dbReference type="SAM" id="Phobius"/>
    </source>
</evidence>
<keyword evidence="6" id="KW-1185">Reference proteome</keyword>
<proteinExistence type="inferred from homology"/>
<dbReference type="GO" id="GO:0008810">
    <property type="term" value="F:cellulase activity"/>
    <property type="evidence" value="ECO:0007669"/>
    <property type="project" value="UniProtKB-EC"/>
</dbReference>
<sequence length="375" mass="41847">MVLNKKIWVAVGFIIVAFTSILVYARLHNEQSVTANTYQTWQKTFVTRQSDQATYVNAGVDGKKMAMSEAQGLGMLITAQAGRKGWASQTDFDHLLAYYQQNRLVVANQQTHLMNWRQRDVKGAWRTDAHSATDGDLYIAYALHAAASVWPKQATTYNTLAKTIAADILRYEYNDQQQLLTVGDWATADTAAYRVMRTSDVMPSVFTSLAELTNDQRWGQVSDSMLTKLATLSKQHKTGLVPDFAVVTKQGVRAAKAKEVATKQDGHYAYNAARVPMMLADSSDHRAVQINRRLMHFFDQQTQILAGYTVTGKALHKYESNVFSAPIFYAAQSDADRYGKLYKTGATIYNRSVAQQPYYDATLTALVAVGGFKND</sequence>
<evidence type="ECO:0000313" key="6">
    <source>
        <dbReference type="Proteomes" id="UP000032287"/>
    </source>
</evidence>
<dbReference type="InterPro" id="IPR012341">
    <property type="entry name" value="6hp_glycosidase-like_sf"/>
</dbReference>
<dbReference type="EMBL" id="JWHU01000001">
    <property type="protein sequence ID" value="KIU22736.1"/>
    <property type="molecule type" value="Genomic_DNA"/>
</dbReference>
<organism evidence="5 6">
    <name type="scientific">Weissella cibaria</name>
    <dbReference type="NCBI Taxonomy" id="137591"/>
    <lineage>
        <taxon>Bacteria</taxon>
        <taxon>Bacillati</taxon>
        <taxon>Bacillota</taxon>
        <taxon>Bacilli</taxon>
        <taxon>Lactobacillales</taxon>
        <taxon>Lactobacillaceae</taxon>
        <taxon>Weissella</taxon>
    </lineage>
</organism>
<dbReference type="RefSeq" id="WP_043707786.1">
    <property type="nucleotide sequence ID" value="NZ_JALOCT010000002.1"/>
</dbReference>
<dbReference type="EC" id="3.2.1.4" evidence="5"/>
<dbReference type="InterPro" id="IPR008928">
    <property type="entry name" value="6-hairpin_glycosidase_sf"/>
</dbReference>
<comment type="caution">
    <text evidence="5">The sequence shown here is derived from an EMBL/GenBank/DDBJ whole genome shotgun (WGS) entry which is preliminary data.</text>
</comment>
<evidence type="ECO:0000256" key="1">
    <source>
        <dbReference type="ARBA" id="ARBA00009209"/>
    </source>
</evidence>
<evidence type="ECO:0000256" key="3">
    <source>
        <dbReference type="ARBA" id="ARBA00023295"/>
    </source>
</evidence>
<keyword evidence="2 5" id="KW-0378">Hydrolase</keyword>
<dbReference type="PRINTS" id="PR00735">
    <property type="entry name" value="GLHYDRLASE8"/>
</dbReference>
<keyword evidence="4" id="KW-0472">Membrane</keyword>
<dbReference type="InterPro" id="IPR002037">
    <property type="entry name" value="Glyco_hydro_8"/>
</dbReference>
<reference evidence="5 6" key="1">
    <citation type="journal article" date="2015" name="Microbiology (Mosc.)">
        <title>Genomics of the Weissella cibaria species with an examination of its metabolic traits.</title>
        <authorList>
            <person name="Lynch K.M."/>
            <person name="Lucid A."/>
            <person name="Arendt E.K."/>
            <person name="Sleator R.D."/>
            <person name="Lucey B."/>
            <person name="Coffey A."/>
        </authorList>
    </citation>
    <scope>NUCLEOTIDE SEQUENCE [LARGE SCALE GENOMIC DNA]</scope>
    <source>
        <strain evidence="5 6">MG1</strain>
    </source>
</reference>
<name>A0A0D1LW34_9LACO</name>
<dbReference type="Gene3D" id="1.50.10.10">
    <property type="match status" value="1"/>
</dbReference>
<gene>
    <name evidence="5" type="ORF">QX99_00245</name>
</gene>
<keyword evidence="3 5" id="KW-0326">Glycosidase</keyword>
<evidence type="ECO:0000256" key="2">
    <source>
        <dbReference type="ARBA" id="ARBA00022801"/>
    </source>
</evidence>
<dbReference type="SUPFAM" id="SSF48208">
    <property type="entry name" value="Six-hairpin glycosidases"/>
    <property type="match status" value="1"/>
</dbReference>
<keyword evidence="4" id="KW-0812">Transmembrane</keyword>